<dbReference type="GO" id="GO:0008270">
    <property type="term" value="F:zinc ion binding"/>
    <property type="evidence" value="ECO:0007669"/>
    <property type="project" value="TreeGrafter"/>
</dbReference>
<keyword evidence="4" id="KW-0805">Transcription regulation</keyword>
<dbReference type="InterPro" id="IPR002481">
    <property type="entry name" value="FUR"/>
</dbReference>
<dbReference type="SUPFAM" id="SSF46785">
    <property type="entry name" value="Winged helix' DNA-binding domain"/>
    <property type="match status" value="1"/>
</dbReference>
<proteinExistence type="inferred from homology"/>
<dbReference type="GO" id="GO:0000976">
    <property type="term" value="F:transcription cis-regulatory region binding"/>
    <property type="evidence" value="ECO:0007669"/>
    <property type="project" value="TreeGrafter"/>
</dbReference>
<dbReference type="GO" id="GO:0003700">
    <property type="term" value="F:DNA-binding transcription factor activity"/>
    <property type="evidence" value="ECO:0007669"/>
    <property type="project" value="InterPro"/>
</dbReference>
<sequence>MKDVKARTVFVPSHRERNELDKRIVEAGLRPTLQRRVVFGALLDTPDHPTADEIFLRAKHAKPNISMATVYNCLDALQKCNLVKQVNMDRSATRYCPNMHEHAHFQCEECGEVTDFDGAAKTESAGIKVPPGYKVHHVEMSIRGLCSDCSEKSN</sequence>
<keyword evidence="5" id="KW-0238">DNA-binding</keyword>
<dbReference type="AlphaFoldDB" id="A0A382AHF9"/>
<evidence type="ECO:0000256" key="1">
    <source>
        <dbReference type="ARBA" id="ARBA00007957"/>
    </source>
</evidence>
<dbReference type="GO" id="GO:0045892">
    <property type="term" value="P:negative regulation of DNA-templated transcription"/>
    <property type="evidence" value="ECO:0007669"/>
    <property type="project" value="TreeGrafter"/>
</dbReference>
<gene>
    <name evidence="7" type="ORF">METZ01_LOCUS153879</name>
</gene>
<dbReference type="InterPro" id="IPR036388">
    <property type="entry name" value="WH-like_DNA-bd_sf"/>
</dbReference>
<dbReference type="GO" id="GO:1900376">
    <property type="term" value="P:regulation of secondary metabolite biosynthetic process"/>
    <property type="evidence" value="ECO:0007669"/>
    <property type="project" value="TreeGrafter"/>
</dbReference>
<evidence type="ECO:0008006" key="8">
    <source>
        <dbReference type="Google" id="ProtNLM"/>
    </source>
</evidence>
<keyword evidence="6" id="KW-0804">Transcription</keyword>
<keyword evidence="2" id="KW-0678">Repressor</keyword>
<evidence type="ECO:0000256" key="3">
    <source>
        <dbReference type="ARBA" id="ARBA00022833"/>
    </source>
</evidence>
<protein>
    <recommendedName>
        <fullName evidence="8">Fur family transcriptional regulator</fullName>
    </recommendedName>
</protein>
<dbReference type="EMBL" id="UINC01025440">
    <property type="protein sequence ID" value="SVB01025.1"/>
    <property type="molecule type" value="Genomic_DNA"/>
</dbReference>
<comment type="similarity">
    <text evidence="1">Belongs to the Fur family.</text>
</comment>
<dbReference type="InterPro" id="IPR036390">
    <property type="entry name" value="WH_DNA-bd_sf"/>
</dbReference>
<dbReference type="Gene3D" id="3.30.1490.190">
    <property type="match status" value="1"/>
</dbReference>
<evidence type="ECO:0000256" key="4">
    <source>
        <dbReference type="ARBA" id="ARBA00023015"/>
    </source>
</evidence>
<dbReference type="Pfam" id="PF01475">
    <property type="entry name" value="FUR"/>
    <property type="match status" value="1"/>
</dbReference>
<evidence type="ECO:0000256" key="2">
    <source>
        <dbReference type="ARBA" id="ARBA00022491"/>
    </source>
</evidence>
<dbReference type="PANTHER" id="PTHR33202:SF7">
    <property type="entry name" value="FERRIC UPTAKE REGULATION PROTEIN"/>
    <property type="match status" value="1"/>
</dbReference>
<dbReference type="InterPro" id="IPR043135">
    <property type="entry name" value="Fur_C"/>
</dbReference>
<reference evidence="7" key="1">
    <citation type="submission" date="2018-05" db="EMBL/GenBank/DDBJ databases">
        <authorList>
            <person name="Lanie J.A."/>
            <person name="Ng W.-L."/>
            <person name="Kazmierczak K.M."/>
            <person name="Andrzejewski T.M."/>
            <person name="Davidsen T.M."/>
            <person name="Wayne K.J."/>
            <person name="Tettelin H."/>
            <person name="Glass J.I."/>
            <person name="Rusch D."/>
            <person name="Podicherti R."/>
            <person name="Tsui H.-C.T."/>
            <person name="Winkler M.E."/>
        </authorList>
    </citation>
    <scope>NUCLEOTIDE SEQUENCE</scope>
</reference>
<accession>A0A382AHF9</accession>
<dbReference type="PANTHER" id="PTHR33202">
    <property type="entry name" value="ZINC UPTAKE REGULATION PROTEIN"/>
    <property type="match status" value="1"/>
</dbReference>
<name>A0A382AHF9_9ZZZZ</name>
<evidence type="ECO:0000256" key="5">
    <source>
        <dbReference type="ARBA" id="ARBA00023125"/>
    </source>
</evidence>
<evidence type="ECO:0000313" key="7">
    <source>
        <dbReference type="EMBL" id="SVB01025.1"/>
    </source>
</evidence>
<evidence type="ECO:0000256" key="6">
    <source>
        <dbReference type="ARBA" id="ARBA00023163"/>
    </source>
</evidence>
<dbReference type="Gene3D" id="1.10.10.10">
    <property type="entry name" value="Winged helix-like DNA-binding domain superfamily/Winged helix DNA-binding domain"/>
    <property type="match status" value="1"/>
</dbReference>
<keyword evidence="3" id="KW-0862">Zinc</keyword>
<organism evidence="7">
    <name type="scientific">marine metagenome</name>
    <dbReference type="NCBI Taxonomy" id="408172"/>
    <lineage>
        <taxon>unclassified sequences</taxon>
        <taxon>metagenomes</taxon>
        <taxon>ecological metagenomes</taxon>
    </lineage>
</organism>
<dbReference type="CDD" id="cd07153">
    <property type="entry name" value="Fur_like"/>
    <property type="match status" value="1"/>
</dbReference>